<feature type="signal peptide" evidence="2">
    <location>
        <begin position="1"/>
        <end position="19"/>
    </location>
</feature>
<keyword evidence="1" id="KW-0677">Repeat</keyword>
<dbReference type="Pfam" id="PF07591">
    <property type="entry name" value="PT-HINT"/>
    <property type="match status" value="1"/>
</dbReference>
<dbReference type="Gene3D" id="2.170.16.10">
    <property type="entry name" value="Hedgehog/Intein (Hint) domain"/>
    <property type="match status" value="1"/>
</dbReference>
<dbReference type="InterPro" id="IPR045351">
    <property type="entry name" value="DUF6531"/>
</dbReference>
<proteinExistence type="predicted"/>
<dbReference type="PANTHER" id="PTHR32305">
    <property type="match status" value="1"/>
</dbReference>
<dbReference type="InterPro" id="IPR006141">
    <property type="entry name" value="Intein_N"/>
</dbReference>
<dbReference type="PROSITE" id="PS50817">
    <property type="entry name" value="INTEIN_N_TER"/>
    <property type="match status" value="1"/>
</dbReference>
<dbReference type="OrthoDB" id="3881096at2"/>
<dbReference type="GO" id="GO:0016539">
    <property type="term" value="P:intein-mediated protein splicing"/>
    <property type="evidence" value="ECO:0007669"/>
    <property type="project" value="InterPro"/>
</dbReference>
<dbReference type="Pfam" id="PF01833">
    <property type="entry name" value="TIG"/>
    <property type="match status" value="1"/>
</dbReference>
<evidence type="ECO:0000313" key="4">
    <source>
        <dbReference type="EMBL" id="TMR26224.1"/>
    </source>
</evidence>
<dbReference type="InterPro" id="IPR013783">
    <property type="entry name" value="Ig-like_fold"/>
</dbReference>
<evidence type="ECO:0000259" key="3">
    <source>
        <dbReference type="SMART" id="SM00306"/>
    </source>
</evidence>
<accession>A0A5S4G161</accession>
<dbReference type="InterPro" id="IPR036844">
    <property type="entry name" value="Hint_dom_sf"/>
</dbReference>
<dbReference type="NCBIfam" id="TIGR03696">
    <property type="entry name" value="Rhs_assc_core"/>
    <property type="match status" value="1"/>
</dbReference>
<dbReference type="SUPFAM" id="SSF51294">
    <property type="entry name" value="Hedgehog/intein (Hint) domain"/>
    <property type="match status" value="1"/>
</dbReference>
<dbReference type="InterPro" id="IPR056823">
    <property type="entry name" value="TEN-like_YD-shell"/>
</dbReference>
<dbReference type="NCBIfam" id="TIGR01643">
    <property type="entry name" value="YD_repeat_2x"/>
    <property type="match status" value="8"/>
</dbReference>
<evidence type="ECO:0000256" key="1">
    <source>
        <dbReference type="ARBA" id="ARBA00022737"/>
    </source>
</evidence>
<dbReference type="Pfam" id="PF20148">
    <property type="entry name" value="DUF6531"/>
    <property type="match status" value="1"/>
</dbReference>
<dbReference type="Pfam" id="PF25023">
    <property type="entry name" value="TEN_YD-shell"/>
    <property type="match status" value="1"/>
</dbReference>
<reference evidence="4 5" key="1">
    <citation type="submission" date="2019-05" db="EMBL/GenBank/DDBJ databases">
        <title>Draft genome sequence of Nonomuraea zeae DSM 100528.</title>
        <authorList>
            <person name="Saricaoglu S."/>
            <person name="Isik K."/>
        </authorList>
    </citation>
    <scope>NUCLEOTIDE SEQUENCE [LARGE SCALE GENOMIC DNA]</scope>
    <source>
        <strain evidence="4 5">DSM 100528</strain>
    </source>
</reference>
<keyword evidence="2" id="KW-0732">Signal</keyword>
<dbReference type="InterPro" id="IPR002909">
    <property type="entry name" value="IPT_dom"/>
</dbReference>
<dbReference type="SMART" id="SM00306">
    <property type="entry name" value="HintN"/>
    <property type="match status" value="1"/>
</dbReference>
<dbReference type="InterPro" id="IPR006530">
    <property type="entry name" value="YD"/>
</dbReference>
<comment type="caution">
    <text evidence="4">The sequence shown here is derived from an EMBL/GenBank/DDBJ whole genome shotgun (WGS) entry which is preliminary data.</text>
</comment>
<dbReference type="InterPro" id="IPR003587">
    <property type="entry name" value="Hint_dom_N"/>
</dbReference>
<gene>
    <name evidence="4" type="ORF">ETD85_43255</name>
</gene>
<dbReference type="InterPro" id="IPR022385">
    <property type="entry name" value="Rhs_assc_core"/>
</dbReference>
<dbReference type="Gene3D" id="2.60.40.10">
    <property type="entry name" value="Immunoglobulins"/>
    <property type="match status" value="1"/>
</dbReference>
<dbReference type="InterPro" id="IPR014756">
    <property type="entry name" value="Ig_E-set"/>
</dbReference>
<dbReference type="Pfam" id="PF05593">
    <property type="entry name" value="RHS_repeat"/>
    <property type="match status" value="5"/>
</dbReference>
<feature type="domain" description="Hint" evidence="3">
    <location>
        <begin position="2346"/>
        <end position="2443"/>
    </location>
</feature>
<dbReference type="Proteomes" id="UP000306628">
    <property type="component" value="Unassembled WGS sequence"/>
</dbReference>
<protein>
    <recommendedName>
        <fullName evidence="3">Hint domain-containing protein</fullName>
    </recommendedName>
</protein>
<dbReference type="Gene3D" id="2.180.10.10">
    <property type="entry name" value="RHS repeat-associated core"/>
    <property type="match status" value="3"/>
</dbReference>
<dbReference type="GO" id="GO:0005975">
    <property type="term" value="P:carbohydrate metabolic process"/>
    <property type="evidence" value="ECO:0007669"/>
    <property type="project" value="UniProtKB-ARBA"/>
</dbReference>
<evidence type="ECO:0000256" key="2">
    <source>
        <dbReference type="SAM" id="SignalP"/>
    </source>
</evidence>
<evidence type="ECO:0000313" key="5">
    <source>
        <dbReference type="Proteomes" id="UP000306628"/>
    </source>
</evidence>
<dbReference type="PANTHER" id="PTHR32305:SF15">
    <property type="entry name" value="PROTEIN RHSA-RELATED"/>
    <property type="match status" value="1"/>
</dbReference>
<dbReference type="InterPro" id="IPR031325">
    <property type="entry name" value="RHS_repeat"/>
</dbReference>
<dbReference type="CDD" id="cd00081">
    <property type="entry name" value="Hint"/>
    <property type="match status" value="1"/>
</dbReference>
<sequence>MRVIAGLVVAALVAGLAPATPTAPPPAPAAAVTPVAATTPVRATGEAATEQQASAQATDVSYAHDANGRVTGVFAQPGDGSKISHDPAGNITEVRDLPAGTLAVAQVSPPAATPGTAVTVYGTAFGTDKSAVRVSFGGTTATPGAVTDHTITVTVPDGAASGDVTVTVGGKSASWAGFKVSGSRPKPAISLTGIKVSDSGAELAVPGSGFDPDKIRNVTSLNGSKIQVTQATAGDLKVKLPPGPAFGHVKVVNPGGSAVSSGDVVVPPTPYLAANVGTGGAVRLAQNTLTAVQVGAAEQIALALFEVEAGQRAMLYLSGKTFSGCLPLTVYGPDGATLHSQSMCSTTWEWELPPGSKAGTYAVLLDPENDGTGKVDVLASAVVDATAELTQDGAQGSLTTTLPGQQAVFTFTGTAGQRLFTKLGMPTGTKACDVTASVRAPDGTDLVKDTCVYAVESFLDTVTLPAAGTYRVIVDPKGLVAGTYKAAVAGVPADVAVSTSPDAVPAEVAIVKPGQNGTVTFTGTTGQRVFTKLTVPAGAPACALDVRLFKPDGTELLRSTCLYQAAEYLDTTVLPADGTYTYKVNPKDAWTGTPTLQVLNVPADVVVATSPDAAAASVAIAKPGQGGAVTFTGTAGQRVFTKVTVPAGAPACALDVRLLKPDGTELARNSCAYQAAEYLDTVILPADGAYRFTVNPKDAWTGTPTLQVLNVPADVVVATSPDAAAVSVAIAKPGQGGAVTFTGTAGQRIFTKVTIPAGAPACSLDVRLLKPDGTELVKDTCLYQAAEYLDTVTLPADGAYRFTINPKDAWTGTLTFALTGVPADATVPTSPDATPAAVAIAKPGQGGAVTFTGAVGQRIFIKLTVPAGAPACALDVRLLKPDGTELAKDTCIYQTAEYIDTLELPVAGAYRLVFDPKDAWTGTITVALVGVPADAQKAATVGGADVTVTTTKAGQNSAVTFTATSGQSIKITIVDETYTSCLTTELWPPTGARLWSSCLSKNGTKTTTLTAAGTYTMKLNPKDDEIGAATIRVAVATAASAGKQAAKPSETAREKLPEGVERGAPVATFTAKKPKEASLTGVVKTTAGLPLPGVTLRADGQEARTDAKGAFHLTGLRPGVRRLRIDGRSASTSKLTYGVFDVQVPLKAGGNELFYTPYLPALDTDYEIDIPSPTTKEVVLSNPGVPGLEVRIPAGVTIEDADGKPVRRVGVTPIPVDRTPIPMPDGVRVPVYYTVQPAGGRLVGGTAKITYPNYLKLPAGQRVNFWHYDKSGEGWEIFGAGKVDQAARQVVPDAATAISDFDGAMINVPGNEEPLWKWLLKFMNASGDPVDLGSGLFTMSQTDLMVDDVLPLAVNRGYNPGDTRKRSMGIGSNDLYNMYLSSRRQYQEADLNFPDGSQVHYVRTSPGTGFCDAVFEARDTSPEFTGSGFHYVGECNRGGWHLKLRNGLTYVFGDEAPLQEIRDVQGNTVKILRKYKNSFGSYLGPVTEVHSPNGFWLSYSHDDADRVTKVEDNAGRSVTYGYESDRLRTVTGPTGLATTYGYDAAGRMNAITDSRGHTYLANVYDANGRVATQTILGQGTYAFTYTLDGTRVVAAQVTEPDGAVRKTTYDDLGYLATDTQAAGTDREHTIRITRDPDSDLPRTIDDGLGRTTTITYDAAGNPLELKGAAGAATVTGRATYQGTPYGRPDTLTDPTGAVTRFEYDARGNPEKITDALGRTWKTSYDAQGHPRTRTTPQGRVTTYDYVDGALSTVTDPEGRKTRFVRDAANRVVETIAPDGTSTARVYDAADMLRSVTDAGGDETTFGYDENGNITSVEDARGKITSYRYDNADRLLERTDPLGAKDTFTYDGMNRLSTVTDRRGKVTEYRYDELGRATFTGFGKNGQSFESTQSALYDARGRIRELSDSTAGAGKIIYGYDDLDHLISETSSAGTVGYSYDAAGRLKSMTASGQPAVAYDYFPNGLLKSVTRGAVSTVYGYDDDARLTSKSLPGGITAAYGYDDSGLLTSIGYQRGSTGVGDVAYDYDLLGRRTRMHGTLVRAQLPAPATGLTYDDANRLTGNGGRTLGYDPAGNLTSDGIFTYTWNARGELVSVSDGSVTTTLGYDPAGRRVGSTTGSDTTRFRFDGDALIGQTGPGGVDVSFLNGFGQDEALARISGDGQVQGLLPDALGSTLALTDGSGQITTTYGYDLFGATTSSATDDPNTVRWTGRVSGAPIPGGLQDNRSRLYSPSLRRFVSEDTIGFGGGYNLYEYALGDPVDYTDPDGTIPPQVVAAAGACVGNGLVNTIAGALLGRKHSFGDYARGFGKGCLEGALGSLTFGGTKFARFGRYGDEAVESVGKTCRLTSSFVPGTKVRMADGSAKAIEEVAVGDRVLATDPATGRTSSQPVVATMTSQGAKDLVKVGIAGGVVVATDNHPFWVPALKTWLPASELRPGMWLRTSAGTLVQVSAVETEQRDSQRVHNLSVDGPHTYHVVQGGTDVLVHNSPRPKYPCGWLSPTEWANSVKREIRDRYRGDTSFESGRHGEGFKAAARDLERFIREHPGMLPEIERELRATAKRWMANGRSTGHSGGW</sequence>
<dbReference type="InterPro" id="IPR050708">
    <property type="entry name" value="T6SS_VgrG/RHS"/>
</dbReference>
<dbReference type="SUPFAM" id="SSF81296">
    <property type="entry name" value="E set domains"/>
    <property type="match status" value="1"/>
</dbReference>
<organism evidence="4 5">
    <name type="scientific">Nonomuraea zeae</name>
    <dbReference type="NCBI Taxonomy" id="1642303"/>
    <lineage>
        <taxon>Bacteria</taxon>
        <taxon>Bacillati</taxon>
        <taxon>Actinomycetota</taxon>
        <taxon>Actinomycetes</taxon>
        <taxon>Streptosporangiales</taxon>
        <taxon>Streptosporangiaceae</taxon>
        <taxon>Nonomuraea</taxon>
    </lineage>
</organism>
<dbReference type="EMBL" id="VCKX01000205">
    <property type="protein sequence ID" value="TMR26224.1"/>
    <property type="molecule type" value="Genomic_DNA"/>
</dbReference>
<feature type="chain" id="PRO_5038624041" description="Hint domain-containing protein" evidence="2">
    <location>
        <begin position="20"/>
        <end position="2574"/>
    </location>
</feature>
<dbReference type="Gene3D" id="2.60.120.380">
    <property type="match status" value="1"/>
</dbReference>
<name>A0A5S4G161_9ACTN</name>
<keyword evidence="5" id="KW-1185">Reference proteome</keyword>